<evidence type="ECO:0000256" key="3">
    <source>
        <dbReference type="ARBA" id="ARBA00012953"/>
    </source>
</evidence>
<comment type="catalytic activity">
    <reaction evidence="7">
        <text>(2R)-O-phospho-3-sulfolactate + H2O = (2R)-3-sulfolactate + phosphate</text>
        <dbReference type="Rhea" id="RHEA:23416"/>
        <dbReference type="ChEBI" id="CHEBI:15377"/>
        <dbReference type="ChEBI" id="CHEBI:15597"/>
        <dbReference type="ChEBI" id="CHEBI:43474"/>
        <dbReference type="ChEBI" id="CHEBI:58738"/>
        <dbReference type="EC" id="3.1.3.71"/>
    </reaction>
</comment>
<gene>
    <name evidence="8" type="primary">comB_2</name>
    <name evidence="8" type="ORF">SK3146_05323</name>
</gene>
<evidence type="ECO:0000256" key="4">
    <source>
        <dbReference type="ARBA" id="ARBA00021948"/>
    </source>
</evidence>
<comment type="similarity">
    <text evidence="2">Belongs to the ComB family.</text>
</comment>
<dbReference type="PANTHER" id="PTHR37311">
    <property type="entry name" value="2-PHOSPHOSULFOLACTATE PHOSPHATASE-RELATED"/>
    <property type="match status" value="1"/>
</dbReference>
<reference evidence="8" key="2">
    <citation type="journal article" date="2021" name="J Anim Sci Technol">
        <title>Complete genome sequence of Paenibacillus konkukensis sp. nov. SK3146 as a potential probiotic strain.</title>
        <authorList>
            <person name="Jung H.I."/>
            <person name="Park S."/>
            <person name="Niu K.M."/>
            <person name="Lee S.W."/>
            <person name="Kothari D."/>
            <person name="Yi K.J."/>
            <person name="Kim S.K."/>
        </authorList>
    </citation>
    <scope>NUCLEOTIDE SEQUENCE</scope>
    <source>
        <strain evidence="8">SK3146</strain>
    </source>
</reference>
<dbReference type="Pfam" id="PF04029">
    <property type="entry name" value="2-ph_phosp"/>
    <property type="match status" value="1"/>
</dbReference>
<dbReference type="InterPro" id="IPR005238">
    <property type="entry name" value="ComB-like"/>
</dbReference>
<keyword evidence="5 8" id="KW-0378">Hydrolase</keyword>
<dbReference type="EC" id="3.1.3.71" evidence="3"/>
<evidence type="ECO:0000313" key="9">
    <source>
        <dbReference type="Proteomes" id="UP001057134"/>
    </source>
</evidence>
<accession>A0ABY4RUF5</accession>
<name>A0ABY4RUF5_9BACL</name>
<dbReference type="EMBL" id="CP027059">
    <property type="protein sequence ID" value="UQZ86031.1"/>
    <property type="molecule type" value="Genomic_DNA"/>
</dbReference>
<evidence type="ECO:0000256" key="5">
    <source>
        <dbReference type="ARBA" id="ARBA00022801"/>
    </source>
</evidence>
<proteinExistence type="inferred from homology"/>
<dbReference type="Gene3D" id="3.90.1560.10">
    <property type="entry name" value="ComB-like"/>
    <property type="match status" value="1"/>
</dbReference>
<dbReference type="InterPro" id="IPR036702">
    <property type="entry name" value="ComB-like_sf"/>
</dbReference>
<protein>
    <recommendedName>
        <fullName evidence="4">Probable 2-phosphosulfolactate phosphatase</fullName>
        <ecNumber evidence="3">3.1.3.71</ecNumber>
    </recommendedName>
</protein>
<evidence type="ECO:0000256" key="7">
    <source>
        <dbReference type="ARBA" id="ARBA00033711"/>
    </source>
</evidence>
<dbReference type="Proteomes" id="UP001057134">
    <property type="component" value="Chromosome"/>
</dbReference>
<keyword evidence="6" id="KW-0460">Magnesium</keyword>
<keyword evidence="9" id="KW-1185">Reference proteome</keyword>
<evidence type="ECO:0000256" key="6">
    <source>
        <dbReference type="ARBA" id="ARBA00022842"/>
    </source>
</evidence>
<dbReference type="SUPFAM" id="SSF142823">
    <property type="entry name" value="ComB-like"/>
    <property type="match status" value="1"/>
</dbReference>
<evidence type="ECO:0000256" key="1">
    <source>
        <dbReference type="ARBA" id="ARBA00001946"/>
    </source>
</evidence>
<organism evidence="8 9">
    <name type="scientific">Paenibacillus konkukensis</name>
    <dbReference type="NCBI Taxonomy" id="2020716"/>
    <lineage>
        <taxon>Bacteria</taxon>
        <taxon>Bacillati</taxon>
        <taxon>Bacillota</taxon>
        <taxon>Bacilli</taxon>
        <taxon>Bacillales</taxon>
        <taxon>Paenibacillaceae</taxon>
        <taxon>Paenibacillus</taxon>
    </lineage>
</organism>
<evidence type="ECO:0000256" key="2">
    <source>
        <dbReference type="ARBA" id="ARBA00009997"/>
    </source>
</evidence>
<sequence>MNVLHGFHYTDQAPYDCRIEWGPRGARAAAERGDIVIIVDVLSFSSTVVTALHYGALIIPYPPPMEGARSFAAAQGAELVTGRAEAAKTGGHSLSPLSFGSADRSRPFVLCSANGAACTAAGAAAQTAAVIAGSLLNASAAARAAERLRLLRPGKAVTVIACGERWDNARQEENSLRPAIEDYLGAGAILSGLSGSRSPEARLCAAAYEAVRSDVRALLLDCASGRELRLRGFEDDVAHCSSTDRYEAVPMLQGGRFVDASAPDALIGDAL</sequence>
<evidence type="ECO:0000313" key="8">
    <source>
        <dbReference type="EMBL" id="UQZ86031.1"/>
    </source>
</evidence>
<dbReference type="PANTHER" id="PTHR37311:SF1">
    <property type="entry name" value="2-PHOSPHOSULFOLACTATE PHOSPHATASE-RELATED"/>
    <property type="match status" value="1"/>
</dbReference>
<dbReference type="GO" id="GO:0050532">
    <property type="term" value="F:2-phosphosulfolactate phosphatase activity"/>
    <property type="evidence" value="ECO:0007669"/>
    <property type="project" value="UniProtKB-EC"/>
</dbReference>
<comment type="cofactor">
    <cofactor evidence="1">
        <name>Mg(2+)</name>
        <dbReference type="ChEBI" id="CHEBI:18420"/>
    </cofactor>
</comment>
<reference evidence="8" key="1">
    <citation type="submission" date="2018-02" db="EMBL/GenBank/DDBJ databases">
        <authorList>
            <person name="Kim S.-K."/>
            <person name="Jung H.-I."/>
            <person name="Lee S.-W."/>
        </authorList>
    </citation>
    <scope>NUCLEOTIDE SEQUENCE</scope>
    <source>
        <strain evidence="8">SK3146</strain>
    </source>
</reference>